<name>A0A926D5C4_9FIRM</name>
<keyword evidence="3" id="KW-0472">Membrane</keyword>
<dbReference type="InterPro" id="IPR009057">
    <property type="entry name" value="Homeodomain-like_sf"/>
</dbReference>
<evidence type="ECO:0000256" key="2">
    <source>
        <dbReference type="PROSITE-ProRule" id="PRU00335"/>
    </source>
</evidence>
<dbReference type="InterPro" id="IPR023772">
    <property type="entry name" value="DNA-bd_HTH_TetR-type_CS"/>
</dbReference>
<dbReference type="Gene3D" id="1.10.357.10">
    <property type="entry name" value="Tetracycline Repressor, domain 2"/>
    <property type="match status" value="1"/>
</dbReference>
<keyword evidence="3" id="KW-0812">Transmembrane</keyword>
<evidence type="ECO:0000256" key="3">
    <source>
        <dbReference type="SAM" id="Phobius"/>
    </source>
</evidence>
<feature type="domain" description="HTH tetR-type" evidence="4">
    <location>
        <begin position="11"/>
        <end position="71"/>
    </location>
</feature>
<evidence type="ECO:0000313" key="5">
    <source>
        <dbReference type="EMBL" id="MBC8532028.1"/>
    </source>
</evidence>
<keyword evidence="3" id="KW-1133">Transmembrane helix</keyword>
<dbReference type="AlphaFoldDB" id="A0A926D5C4"/>
<proteinExistence type="predicted"/>
<dbReference type="PROSITE" id="PS50977">
    <property type="entry name" value="HTH_TETR_2"/>
    <property type="match status" value="1"/>
</dbReference>
<keyword evidence="6" id="KW-1185">Reference proteome</keyword>
<evidence type="ECO:0000313" key="6">
    <source>
        <dbReference type="Proteomes" id="UP000623172"/>
    </source>
</evidence>
<feature type="DNA-binding region" description="H-T-H motif" evidence="2">
    <location>
        <begin position="34"/>
        <end position="53"/>
    </location>
</feature>
<dbReference type="PROSITE" id="PS01081">
    <property type="entry name" value="HTH_TETR_1"/>
    <property type="match status" value="1"/>
</dbReference>
<dbReference type="SUPFAM" id="SSF46689">
    <property type="entry name" value="Homeodomain-like"/>
    <property type="match status" value="1"/>
</dbReference>
<evidence type="ECO:0000256" key="1">
    <source>
        <dbReference type="ARBA" id="ARBA00023125"/>
    </source>
</evidence>
<dbReference type="EMBL" id="JACRSR010000004">
    <property type="protein sequence ID" value="MBC8532028.1"/>
    <property type="molecule type" value="Genomic_DNA"/>
</dbReference>
<keyword evidence="1 2" id="KW-0238">DNA-binding</keyword>
<comment type="caution">
    <text evidence="5">The sequence shown here is derived from an EMBL/GenBank/DDBJ whole genome shotgun (WGS) entry which is preliminary data.</text>
</comment>
<gene>
    <name evidence="5" type="ORF">H8696_09235</name>
</gene>
<sequence>MKLDSVQQRKELKKQNLVNAAYELFMSKGFNKTSIDEIVMKAKVAKGTFYLYFKDKNEVMKEIVVRISRNILLEAFEKVKANDRGDFVQNVLFFVDNIIEYFKRNKLVLRLIERNFSWPLVKEQMGQIPEDSAFQEMADTLTSNMEGRSQEEVFKLIYVIVATCGSVCYSSIIYGEPDTIDNMKPTLYHIIEQALTK</sequence>
<dbReference type="InterPro" id="IPR001647">
    <property type="entry name" value="HTH_TetR"/>
</dbReference>
<dbReference type="InterPro" id="IPR050624">
    <property type="entry name" value="HTH-type_Tx_Regulator"/>
</dbReference>
<dbReference type="PRINTS" id="PR00455">
    <property type="entry name" value="HTHTETR"/>
</dbReference>
<organism evidence="5 6">
    <name type="scientific">Gehongia tenuis</name>
    <dbReference type="NCBI Taxonomy" id="2763655"/>
    <lineage>
        <taxon>Bacteria</taxon>
        <taxon>Bacillati</taxon>
        <taxon>Bacillota</taxon>
        <taxon>Clostridia</taxon>
        <taxon>Christensenellales</taxon>
        <taxon>Christensenellaceae</taxon>
        <taxon>Gehongia</taxon>
    </lineage>
</organism>
<dbReference type="PANTHER" id="PTHR43479:SF11">
    <property type="entry name" value="ACREF_ENVCD OPERON REPRESSOR-RELATED"/>
    <property type="match status" value="1"/>
</dbReference>
<dbReference type="GO" id="GO:0003677">
    <property type="term" value="F:DNA binding"/>
    <property type="evidence" value="ECO:0007669"/>
    <property type="project" value="UniProtKB-UniRule"/>
</dbReference>
<feature type="transmembrane region" description="Helical" evidence="3">
    <location>
        <begin position="153"/>
        <end position="174"/>
    </location>
</feature>
<dbReference type="PANTHER" id="PTHR43479">
    <property type="entry name" value="ACREF/ENVCD OPERON REPRESSOR-RELATED"/>
    <property type="match status" value="1"/>
</dbReference>
<dbReference type="Pfam" id="PF00440">
    <property type="entry name" value="TetR_N"/>
    <property type="match status" value="1"/>
</dbReference>
<reference evidence="5" key="1">
    <citation type="submission" date="2020-08" db="EMBL/GenBank/DDBJ databases">
        <title>Genome public.</title>
        <authorList>
            <person name="Liu C."/>
            <person name="Sun Q."/>
        </authorList>
    </citation>
    <scope>NUCLEOTIDE SEQUENCE</scope>
    <source>
        <strain evidence="5">NSJ-53</strain>
    </source>
</reference>
<evidence type="ECO:0000259" key="4">
    <source>
        <dbReference type="PROSITE" id="PS50977"/>
    </source>
</evidence>
<dbReference type="Proteomes" id="UP000623172">
    <property type="component" value="Unassembled WGS sequence"/>
</dbReference>
<protein>
    <submittedName>
        <fullName evidence="5">TetR/AcrR family transcriptional regulator</fullName>
    </submittedName>
</protein>
<accession>A0A926D5C4</accession>